<dbReference type="GO" id="GO:0003677">
    <property type="term" value="F:DNA binding"/>
    <property type="evidence" value="ECO:0007669"/>
    <property type="project" value="InterPro"/>
</dbReference>
<dbReference type="Pfam" id="PF01193">
    <property type="entry name" value="RNA_pol_L"/>
    <property type="match status" value="1"/>
</dbReference>
<dbReference type="InterPro" id="IPR036603">
    <property type="entry name" value="RBP11-like"/>
</dbReference>
<dbReference type="InterPro" id="IPR036643">
    <property type="entry name" value="RNApol_insert_sf"/>
</dbReference>
<evidence type="ECO:0000256" key="3">
    <source>
        <dbReference type="ARBA" id="ARBA00023163"/>
    </source>
</evidence>
<dbReference type="InterPro" id="IPR050518">
    <property type="entry name" value="Rpo3/RPB3_RNA_Pol_subunit"/>
</dbReference>
<evidence type="ECO:0000256" key="4">
    <source>
        <dbReference type="ARBA" id="ARBA00023242"/>
    </source>
</evidence>
<dbReference type="GO" id="GO:0006366">
    <property type="term" value="P:transcription by RNA polymerase II"/>
    <property type="evidence" value="ECO:0007669"/>
    <property type="project" value="TreeGrafter"/>
</dbReference>
<organism evidence="8 9">
    <name type="scientific">Planoprotostelium fungivorum</name>
    <dbReference type="NCBI Taxonomy" id="1890364"/>
    <lineage>
        <taxon>Eukaryota</taxon>
        <taxon>Amoebozoa</taxon>
        <taxon>Evosea</taxon>
        <taxon>Variosea</taxon>
        <taxon>Cavosteliida</taxon>
        <taxon>Cavosteliaceae</taxon>
        <taxon>Planoprotostelium</taxon>
    </lineage>
</organism>
<dbReference type="Pfam" id="PF01000">
    <property type="entry name" value="RNA_pol_A_bac"/>
    <property type="match status" value="1"/>
</dbReference>
<dbReference type="InterPro" id="IPR011263">
    <property type="entry name" value="DNA-dir_RNA_pol_RpoA/D/Rpb3"/>
</dbReference>
<dbReference type="GO" id="GO:0005665">
    <property type="term" value="C:RNA polymerase II, core complex"/>
    <property type="evidence" value="ECO:0007669"/>
    <property type="project" value="TreeGrafter"/>
</dbReference>
<comment type="similarity">
    <text evidence="5">Belongs to the archaeal Rpo3/eukaryotic RPB3 RNA polymerase subunit family.</text>
</comment>
<dbReference type="PROSITE" id="PS00446">
    <property type="entry name" value="RNA_POL_D_30KD"/>
    <property type="match status" value="1"/>
</dbReference>
<dbReference type="SUPFAM" id="SSF55257">
    <property type="entry name" value="RBP11-like subunits of RNA polymerase"/>
    <property type="match status" value="1"/>
</dbReference>
<dbReference type="OrthoDB" id="270173at2759"/>
<feature type="domain" description="DNA-directed RNA polymerase RpoA/D/Rpb3-type" evidence="7">
    <location>
        <begin position="17"/>
        <end position="281"/>
    </location>
</feature>
<reference evidence="8 9" key="1">
    <citation type="journal article" date="2018" name="Genome Biol. Evol.">
        <title>Multiple Roots of Fruiting Body Formation in Amoebozoa.</title>
        <authorList>
            <person name="Hillmann F."/>
            <person name="Forbes G."/>
            <person name="Novohradska S."/>
            <person name="Ferling I."/>
            <person name="Riege K."/>
            <person name="Groth M."/>
            <person name="Westermann M."/>
            <person name="Marz M."/>
            <person name="Spaller T."/>
            <person name="Winckler T."/>
            <person name="Schaap P."/>
            <person name="Glockner G."/>
        </authorList>
    </citation>
    <scope>NUCLEOTIDE SEQUENCE [LARGE SCALE GENOMIC DNA]</scope>
    <source>
        <strain evidence="8 9">Jena</strain>
    </source>
</reference>
<evidence type="ECO:0000256" key="1">
    <source>
        <dbReference type="ARBA" id="ARBA00004123"/>
    </source>
</evidence>
<dbReference type="InParanoid" id="A0A2P6N9R0"/>
<dbReference type="Proteomes" id="UP000241769">
    <property type="component" value="Unassembled WGS sequence"/>
</dbReference>
<comment type="caution">
    <text evidence="8">The sequence shown here is derived from an EMBL/GenBank/DDBJ whole genome shotgun (WGS) entry which is preliminary data.</text>
</comment>
<protein>
    <recommendedName>
        <fullName evidence="6">DNA-directed RNA polymerase II subunit RPB3</fullName>
    </recommendedName>
</protein>
<keyword evidence="2" id="KW-0240">DNA-directed RNA polymerase</keyword>
<dbReference type="AlphaFoldDB" id="A0A2P6N9R0"/>
<dbReference type="FunFam" id="2.170.120.12:FF:000002">
    <property type="entry name" value="DNA-directed RNA polymerase II subunit RPB3"/>
    <property type="match status" value="1"/>
</dbReference>
<proteinExistence type="inferred from homology"/>
<dbReference type="InterPro" id="IPR001514">
    <property type="entry name" value="DNA-dir_RNA_pol_30-40kDasu_CS"/>
</dbReference>
<dbReference type="InterPro" id="IPR022842">
    <property type="entry name" value="RNAP_Rpo3/Rpb3/RPAC1"/>
</dbReference>
<dbReference type="InterPro" id="IPR011262">
    <property type="entry name" value="DNA-dir_RNA_pol_insert"/>
</dbReference>
<dbReference type="GO" id="GO:0046983">
    <property type="term" value="F:protein dimerization activity"/>
    <property type="evidence" value="ECO:0007669"/>
    <property type="project" value="InterPro"/>
</dbReference>
<dbReference type="CDD" id="cd07031">
    <property type="entry name" value="RNAP_II_RPB3"/>
    <property type="match status" value="1"/>
</dbReference>
<evidence type="ECO:0000256" key="6">
    <source>
        <dbReference type="ARBA" id="ARBA00072506"/>
    </source>
</evidence>
<dbReference type="Gene3D" id="2.170.120.12">
    <property type="entry name" value="DNA-directed RNA polymerase, insert domain"/>
    <property type="match status" value="1"/>
</dbReference>
<dbReference type="SMART" id="SM00662">
    <property type="entry name" value="RPOLD"/>
    <property type="match status" value="1"/>
</dbReference>
<dbReference type="HAMAP" id="MF_00320">
    <property type="entry name" value="RNApol_arch_Rpo3"/>
    <property type="match status" value="1"/>
</dbReference>
<dbReference type="Gene3D" id="3.30.1360.10">
    <property type="entry name" value="RNA polymerase, RBP11-like subunit"/>
    <property type="match status" value="1"/>
</dbReference>
<evidence type="ECO:0000256" key="5">
    <source>
        <dbReference type="ARBA" id="ARBA00025804"/>
    </source>
</evidence>
<name>A0A2P6N9R0_9EUKA</name>
<evidence type="ECO:0000313" key="9">
    <source>
        <dbReference type="Proteomes" id="UP000241769"/>
    </source>
</evidence>
<gene>
    <name evidence="8" type="ORF">PROFUN_11641</name>
</gene>
<keyword evidence="3" id="KW-0804">Transcription</keyword>
<dbReference type="GO" id="GO:0003899">
    <property type="term" value="F:DNA-directed RNA polymerase activity"/>
    <property type="evidence" value="ECO:0007669"/>
    <property type="project" value="InterPro"/>
</dbReference>
<comment type="subcellular location">
    <subcellularLocation>
        <location evidence="1">Nucleus</location>
    </subcellularLocation>
</comment>
<sequence length="288" mass="32668">MPPRQPQIEIVEMKKDSMTFILSKTDASIANALRRVMIAETPTMSIDLVEFENNTSVLHDEFIAHRLGLIPLTSSRVEKFNFTRECSCTDNCENCSVRFNLHVTCTDDTKQVTSDDLFSTDADVRPVHREDDSIVIVKLAKGQELKLTAIAKKGVGKEHAKWQPTCITTFQYDPDIRINQNIMDRLDEEKKVKFANSCPVKVFAYDKDTRTVSVEAASNCVYCQECKFYSNDIGHPDLVHVGYKPERYIFTVESSGSLEPQEIVLSALSILKTKLAHVHENLKNEVDF</sequence>
<dbReference type="STRING" id="1890364.A0A2P6N9R0"/>
<dbReference type="FunCoup" id="A0A2P6N9R0">
    <property type="interactions" value="542"/>
</dbReference>
<evidence type="ECO:0000259" key="7">
    <source>
        <dbReference type="SMART" id="SM00662"/>
    </source>
</evidence>
<dbReference type="PANTHER" id="PTHR11800:SF2">
    <property type="entry name" value="DNA-DIRECTED RNA POLYMERASE II SUBUNIT RPB3"/>
    <property type="match status" value="1"/>
</dbReference>
<dbReference type="Gene3D" id="3.30.70.20">
    <property type="match status" value="1"/>
</dbReference>
<dbReference type="NCBIfam" id="NF001988">
    <property type="entry name" value="PRK00783.1"/>
    <property type="match status" value="1"/>
</dbReference>
<keyword evidence="4" id="KW-0539">Nucleus</keyword>
<dbReference type="SUPFAM" id="SSF56553">
    <property type="entry name" value="Insert subdomain of RNA polymerase alpha subunit"/>
    <property type="match status" value="1"/>
</dbReference>
<dbReference type="EMBL" id="MDYQ01000141">
    <property type="protein sequence ID" value="PRP80682.1"/>
    <property type="molecule type" value="Genomic_DNA"/>
</dbReference>
<evidence type="ECO:0000313" key="8">
    <source>
        <dbReference type="EMBL" id="PRP80682.1"/>
    </source>
</evidence>
<evidence type="ECO:0000256" key="2">
    <source>
        <dbReference type="ARBA" id="ARBA00022478"/>
    </source>
</evidence>
<keyword evidence="9" id="KW-1185">Reference proteome</keyword>
<dbReference type="PANTHER" id="PTHR11800">
    <property type="entry name" value="DNA-DIRECTED RNA POLYMERASE"/>
    <property type="match status" value="1"/>
</dbReference>
<accession>A0A2P6N9R0</accession>